<dbReference type="InterPro" id="IPR036894">
    <property type="entry name" value="YbaB-like_sf"/>
</dbReference>
<dbReference type="STRING" id="568860.SAMN05421811_10193"/>
<dbReference type="SUPFAM" id="SSF82607">
    <property type="entry name" value="YbaB-like"/>
    <property type="match status" value="1"/>
</dbReference>
<dbReference type="GO" id="GO:0003677">
    <property type="term" value="F:DNA binding"/>
    <property type="evidence" value="ECO:0007669"/>
    <property type="project" value="UniProtKB-KW"/>
</dbReference>
<evidence type="ECO:0000256" key="1">
    <source>
        <dbReference type="SAM" id="MobiDB-lite"/>
    </source>
</evidence>
<keyword evidence="2" id="KW-0238">DNA-binding</keyword>
<sequence length="124" mass="13265">MFKEPDDTELGRLLGDHQRDVAALEGLRDRLAEVRGRGEAADGRVVAETTQDGALTGLSIDPRAMRLGSDRLAEAILRASDRAARAAGERAADLVTPFLAGTPLEHALPESGSGPPGRERRRSR</sequence>
<reference evidence="2 3" key="1">
    <citation type="submission" date="2016-10" db="EMBL/GenBank/DDBJ databases">
        <authorList>
            <person name="de Groot N.N."/>
        </authorList>
    </citation>
    <scope>NUCLEOTIDE SEQUENCE [LARGE SCALE GENOMIC DNA]</scope>
    <source>
        <strain evidence="2 3">CGMCC 4.5598</strain>
    </source>
</reference>
<dbReference type="AlphaFoldDB" id="A0A1H9YM27"/>
<dbReference type="Proteomes" id="UP000199361">
    <property type="component" value="Unassembled WGS sequence"/>
</dbReference>
<evidence type="ECO:0000313" key="2">
    <source>
        <dbReference type="EMBL" id="SES70098.1"/>
    </source>
</evidence>
<dbReference type="EMBL" id="FOHX01000001">
    <property type="protein sequence ID" value="SES70098.1"/>
    <property type="molecule type" value="Genomic_DNA"/>
</dbReference>
<gene>
    <name evidence="2" type="ORF">SAMN05421811_10193</name>
</gene>
<dbReference type="RefSeq" id="WP_091077033.1">
    <property type="nucleotide sequence ID" value="NZ_FOHX01000001.1"/>
</dbReference>
<keyword evidence="3" id="KW-1185">Reference proteome</keyword>
<dbReference type="Gene3D" id="3.30.1310.10">
    <property type="entry name" value="Nucleoid-associated protein YbaB-like domain"/>
    <property type="match status" value="1"/>
</dbReference>
<dbReference type="OrthoDB" id="3829223at2"/>
<accession>A0A1H9YM27</accession>
<organism evidence="2 3">
    <name type="scientific">Nonomuraea wenchangensis</name>
    <dbReference type="NCBI Taxonomy" id="568860"/>
    <lineage>
        <taxon>Bacteria</taxon>
        <taxon>Bacillati</taxon>
        <taxon>Actinomycetota</taxon>
        <taxon>Actinomycetes</taxon>
        <taxon>Streptosporangiales</taxon>
        <taxon>Streptosporangiaceae</taxon>
        <taxon>Nonomuraea</taxon>
    </lineage>
</organism>
<evidence type="ECO:0000313" key="3">
    <source>
        <dbReference type="Proteomes" id="UP000199361"/>
    </source>
</evidence>
<proteinExistence type="predicted"/>
<dbReference type="Pfam" id="PF02575">
    <property type="entry name" value="YbaB_DNA_bd"/>
    <property type="match status" value="1"/>
</dbReference>
<feature type="region of interest" description="Disordered" evidence="1">
    <location>
        <begin position="100"/>
        <end position="124"/>
    </location>
</feature>
<dbReference type="InterPro" id="IPR004401">
    <property type="entry name" value="YbaB/EbfC"/>
</dbReference>
<protein>
    <submittedName>
        <fullName evidence="2">YbaB/EbfC DNA-binding family protein</fullName>
    </submittedName>
</protein>
<name>A0A1H9YM27_9ACTN</name>